<dbReference type="Gene3D" id="1.10.10.60">
    <property type="entry name" value="Homeodomain-like"/>
    <property type="match status" value="1"/>
</dbReference>
<dbReference type="Proteomes" id="UP000265768">
    <property type="component" value="Unassembled WGS sequence"/>
</dbReference>
<organism evidence="6 7">
    <name type="scientific">Bailinhaonella thermotolerans</name>
    <dbReference type="NCBI Taxonomy" id="1070861"/>
    <lineage>
        <taxon>Bacteria</taxon>
        <taxon>Bacillati</taxon>
        <taxon>Actinomycetota</taxon>
        <taxon>Actinomycetes</taxon>
        <taxon>Streptosporangiales</taxon>
        <taxon>Streptosporangiaceae</taxon>
        <taxon>Bailinhaonella</taxon>
    </lineage>
</organism>
<dbReference type="InterPro" id="IPR001647">
    <property type="entry name" value="HTH_TetR"/>
</dbReference>
<keyword evidence="2 4" id="KW-0238">DNA-binding</keyword>
<dbReference type="AlphaFoldDB" id="A0A3A4A984"/>
<dbReference type="InterPro" id="IPR041347">
    <property type="entry name" value="MftR_C"/>
</dbReference>
<dbReference type="RefSeq" id="WP_119930936.1">
    <property type="nucleotide sequence ID" value="NZ_QZEY01000021.1"/>
</dbReference>
<feature type="DNA-binding region" description="H-T-H motif" evidence="4">
    <location>
        <begin position="38"/>
        <end position="57"/>
    </location>
</feature>
<keyword evidence="1" id="KW-0805">Transcription regulation</keyword>
<name>A0A3A4A984_9ACTN</name>
<evidence type="ECO:0000256" key="4">
    <source>
        <dbReference type="PROSITE-ProRule" id="PRU00335"/>
    </source>
</evidence>
<dbReference type="PANTHER" id="PTHR30055:SF238">
    <property type="entry name" value="MYCOFACTOCIN BIOSYNTHESIS TRANSCRIPTIONAL REGULATOR MFTR-RELATED"/>
    <property type="match status" value="1"/>
</dbReference>
<dbReference type="PROSITE" id="PS50977">
    <property type="entry name" value="HTH_TETR_2"/>
    <property type="match status" value="1"/>
</dbReference>
<dbReference type="PANTHER" id="PTHR30055">
    <property type="entry name" value="HTH-TYPE TRANSCRIPTIONAL REGULATOR RUTR"/>
    <property type="match status" value="1"/>
</dbReference>
<dbReference type="InterPro" id="IPR009057">
    <property type="entry name" value="Homeodomain-like_sf"/>
</dbReference>
<dbReference type="Pfam" id="PF00440">
    <property type="entry name" value="TetR_N"/>
    <property type="match status" value="1"/>
</dbReference>
<dbReference type="Pfam" id="PF17754">
    <property type="entry name" value="TetR_C_14"/>
    <property type="match status" value="1"/>
</dbReference>
<protein>
    <submittedName>
        <fullName evidence="6">TetR family transcriptional regulator</fullName>
    </submittedName>
</protein>
<reference evidence="6 7" key="1">
    <citation type="submission" date="2018-09" db="EMBL/GenBank/DDBJ databases">
        <title>YIM 75507 draft genome.</title>
        <authorList>
            <person name="Tang S."/>
            <person name="Feng Y."/>
        </authorList>
    </citation>
    <scope>NUCLEOTIDE SEQUENCE [LARGE SCALE GENOMIC DNA]</scope>
    <source>
        <strain evidence="6 7">YIM 75507</strain>
    </source>
</reference>
<evidence type="ECO:0000313" key="6">
    <source>
        <dbReference type="EMBL" id="RJL22844.1"/>
    </source>
</evidence>
<evidence type="ECO:0000256" key="2">
    <source>
        <dbReference type="ARBA" id="ARBA00023125"/>
    </source>
</evidence>
<evidence type="ECO:0000313" key="7">
    <source>
        <dbReference type="Proteomes" id="UP000265768"/>
    </source>
</evidence>
<dbReference type="Gene3D" id="1.10.357.10">
    <property type="entry name" value="Tetracycline Repressor, domain 2"/>
    <property type="match status" value="1"/>
</dbReference>
<sequence>MSERSTSGLRERKKARTRALIQREALRLFREQGYAATTVEQIAEAAEVAPSTVFRYFPTKEDLVLMDHFPPFVAALRAAPPELGPVEAVRAAMRETLAAQTPEEIAEGFEREKLMLTVPELWAASLRGVTGVVAALEEIFAERAGRRRGDPEIRNVTGAIMGVILAMWFDWVKDPSMDAPAELDHALAHLQAGLPLT</sequence>
<comment type="caution">
    <text evidence="6">The sequence shown here is derived from an EMBL/GenBank/DDBJ whole genome shotgun (WGS) entry which is preliminary data.</text>
</comment>
<proteinExistence type="predicted"/>
<dbReference type="OrthoDB" id="956698at2"/>
<dbReference type="SUPFAM" id="SSF46689">
    <property type="entry name" value="Homeodomain-like"/>
    <property type="match status" value="1"/>
</dbReference>
<dbReference type="PRINTS" id="PR00455">
    <property type="entry name" value="HTHTETR"/>
</dbReference>
<dbReference type="EMBL" id="QZEY01000021">
    <property type="protein sequence ID" value="RJL22844.1"/>
    <property type="molecule type" value="Genomic_DNA"/>
</dbReference>
<evidence type="ECO:0000259" key="5">
    <source>
        <dbReference type="PROSITE" id="PS50977"/>
    </source>
</evidence>
<dbReference type="GO" id="GO:0003700">
    <property type="term" value="F:DNA-binding transcription factor activity"/>
    <property type="evidence" value="ECO:0007669"/>
    <property type="project" value="TreeGrafter"/>
</dbReference>
<evidence type="ECO:0000256" key="3">
    <source>
        <dbReference type="ARBA" id="ARBA00023163"/>
    </source>
</evidence>
<keyword evidence="3" id="KW-0804">Transcription</keyword>
<feature type="domain" description="HTH tetR-type" evidence="5">
    <location>
        <begin position="15"/>
        <end position="75"/>
    </location>
</feature>
<gene>
    <name evidence="6" type="ORF">D5H75_35090</name>
</gene>
<evidence type="ECO:0000256" key="1">
    <source>
        <dbReference type="ARBA" id="ARBA00023015"/>
    </source>
</evidence>
<accession>A0A3A4A984</accession>
<keyword evidence="7" id="KW-1185">Reference proteome</keyword>
<dbReference type="InterPro" id="IPR050109">
    <property type="entry name" value="HTH-type_TetR-like_transc_reg"/>
</dbReference>
<dbReference type="GO" id="GO:0000976">
    <property type="term" value="F:transcription cis-regulatory region binding"/>
    <property type="evidence" value="ECO:0007669"/>
    <property type="project" value="TreeGrafter"/>
</dbReference>